<dbReference type="GeneID" id="18913078"/>
<evidence type="ECO:0000256" key="2">
    <source>
        <dbReference type="ARBA" id="ARBA00023239"/>
    </source>
</evidence>
<dbReference type="Proteomes" id="UP000008370">
    <property type="component" value="Unassembled WGS sequence"/>
</dbReference>
<sequence length="339" mass="38288">MPTVVQFHRTLAIEGNVQALRHASKDEQSDNKKSEAESLSRLCHRVVTEFLRRTGTAMPTFDGAAFGDEVDRLTFKEVAAWDIGDASPRRLHHHVVTAINNAKTAYAHTSIATQVHLAQWTALCICVDDFEINKDAVAAFAERFHAGQVQLHPLLDVLVGKLREMPKFFHPYGAASIVANTIQYIVCTLFDKESEGMVVHPAARDYPLYKRSRNGIGEAFTFCAFDKVHFPDVSTHIQVIPEGISYFAYVNDILSFYKETLAGEKNNFIHDRARATGKDIEGSLIDTMEDAIDLVNRARQILQGEKEKKAWESWVVGYVTFHFISPRYKLKELFHGAEY</sequence>
<reference evidence="3 4" key="1">
    <citation type="journal article" date="2012" name="BMC Genomics">
        <title>Comparative genomics of the white-rot fungi, Phanerochaete carnosa and P. chrysosporium, to elucidate the genetic basis of the distinct wood types they colonize.</title>
        <authorList>
            <person name="Suzuki H."/>
            <person name="MacDonald J."/>
            <person name="Syed K."/>
            <person name="Salamov A."/>
            <person name="Hori C."/>
            <person name="Aerts A."/>
            <person name="Henrissat B."/>
            <person name="Wiebenga A."/>
            <person name="vanKuyk P.A."/>
            <person name="Barry K."/>
            <person name="Lindquist E."/>
            <person name="LaButti K."/>
            <person name="Lapidus A."/>
            <person name="Lucas S."/>
            <person name="Coutinho P."/>
            <person name="Gong Y."/>
            <person name="Samejima M."/>
            <person name="Mahadevan R."/>
            <person name="Abou-Zaid M."/>
            <person name="de Vries R.P."/>
            <person name="Igarashi K."/>
            <person name="Yadav J.S."/>
            <person name="Grigoriev I.V."/>
            <person name="Master E.R."/>
        </authorList>
    </citation>
    <scope>NUCLEOTIDE SEQUENCE [LARGE SCALE GENOMIC DNA]</scope>
    <source>
        <strain evidence="3 4">HHB-10118-sp</strain>
    </source>
</reference>
<dbReference type="RefSeq" id="XP_007398254.1">
    <property type="nucleotide sequence ID" value="XM_007398192.1"/>
</dbReference>
<dbReference type="SFLD" id="SFLDG01021">
    <property type="entry name" value="Trichodiene_Synthase_Like"/>
    <property type="match status" value="1"/>
</dbReference>
<dbReference type="SFLD" id="SFLDS00005">
    <property type="entry name" value="Isoprenoid_Synthase_Type_I"/>
    <property type="match status" value="1"/>
</dbReference>
<dbReference type="EMBL" id="JH930474">
    <property type="protein sequence ID" value="EKM53568.1"/>
    <property type="molecule type" value="Genomic_DNA"/>
</dbReference>
<dbReference type="Gene3D" id="1.10.600.10">
    <property type="entry name" value="Farnesyl Diphosphate Synthase"/>
    <property type="match status" value="1"/>
</dbReference>
<dbReference type="GO" id="GO:0016838">
    <property type="term" value="F:carbon-oxygen lyase activity, acting on phosphates"/>
    <property type="evidence" value="ECO:0007669"/>
    <property type="project" value="InterPro"/>
</dbReference>
<evidence type="ECO:0008006" key="5">
    <source>
        <dbReference type="Google" id="ProtNLM"/>
    </source>
</evidence>
<comment type="similarity">
    <text evidence="1">Belongs to the trichodiene synthase family.</text>
</comment>
<dbReference type="HOGENOM" id="CLU_052212_0_1_1"/>
<accession>K5VQ10</accession>
<organism evidence="3 4">
    <name type="scientific">Phanerochaete carnosa (strain HHB-10118-sp)</name>
    <name type="common">White-rot fungus</name>
    <name type="synonym">Peniophora carnosa</name>
    <dbReference type="NCBI Taxonomy" id="650164"/>
    <lineage>
        <taxon>Eukaryota</taxon>
        <taxon>Fungi</taxon>
        <taxon>Dikarya</taxon>
        <taxon>Basidiomycota</taxon>
        <taxon>Agaricomycotina</taxon>
        <taxon>Agaricomycetes</taxon>
        <taxon>Polyporales</taxon>
        <taxon>Phanerochaetaceae</taxon>
        <taxon>Phanerochaete</taxon>
    </lineage>
</organism>
<evidence type="ECO:0000313" key="3">
    <source>
        <dbReference type="EMBL" id="EKM53568.1"/>
    </source>
</evidence>
<gene>
    <name evidence="3" type="ORF">PHACADRAFT_211244</name>
</gene>
<dbReference type="InterPro" id="IPR024652">
    <property type="entry name" value="Trichodiene_synth"/>
</dbReference>
<dbReference type="InParanoid" id="K5VQ10"/>
<dbReference type="InterPro" id="IPR008949">
    <property type="entry name" value="Isoprenoid_synthase_dom_sf"/>
</dbReference>
<proteinExistence type="inferred from homology"/>
<keyword evidence="4" id="KW-1185">Reference proteome</keyword>
<dbReference type="KEGG" id="pco:PHACADRAFT_211244"/>
<keyword evidence="2" id="KW-0456">Lyase</keyword>
<name>K5VQ10_PHACS</name>
<dbReference type="Pfam" id="PF06330">
    <property type="entry name" value="TRI5"/>
    <property type="match status" value="1"/>
</dbReference>
<dbReference type="OrthoDB" id="2998174at2759"/>
<dbReference type="SUPFAM" id="SSF48576">
    <property type="entry name" value="Terpenoid synthases"/>
    <property type="match status" value="1"/>
</dbReference>
<evidence type="ECO:0000313" key="4">
    <source>
        <dbReference type="Proteomes" id="UP000008370"/>
    </source>
</evidence>
<protein>
    <recommendedName>
        <fullName evidence="5">Terpene synthase</fullName>
    </recommendedName>
</protein>
<evidence type="ECO:0000256" key="1">
    <source>
        <dbReference type="ARBA" id="ARBA00007946"/>
    </source>
</evidence>
<dbReference type="AlphaFoldDB" id="K5VQ10"/>